<name>A0ABP9SEJ8_9GAMM</name>
<dbReference type="Proteomes" id="UP001501600">
    <property type="component" value="Unassembled WGS sequence"/>
</dbReference>
<dbReference type="InterPro" id="IPR018968">
    <property type="entry name" value="Phasin"/>
</dbReference>
<proteinExistence type="predicted"/>
<dbReference type="EMBL" id="BAABLF010000028">
    <property type="protein sequence ID" value="GAA5194073.1"/>
    <property type="molecule type" value="Genomic_DNA"/>
</dbReference>
<gene>
    <name evidence="2" type="ORF">GCM10025772_26240</name>
</gene>
<feature type="domain" description="Phasin" evidence="1">
    <location>
        <begin position="8"/>
        <end position="106"/>
    </location>
</feature>
<reference evidence="3" key="1">
    <citation type="journal article" date="2019" name="Int. J. Syst. Evol. Microbiol.">
        <title>The Global Catalogue of Microorganisms (GCM) 10K type strain sequencing project: providing services to taxonomists for standard genome sequencing and annotation.</title>
        <authorList>
            <consortium name="The Broad Institute Genomics Platform"/>
            <consortium name="The Broad Institute Genome Sequencing Center for Infectious Disease"/>
            <person name="Wu L."/>
            <person name="Ma J."/>
        </authorList>
    </citation>
    <scope>NUCLEOTIDE SEQUENCE [LARGE SCALE GENOMIC DNA]</scope>
    <source>
        <strain evidence="3">JCM 18720</strain>
    </source>
</reference>
<sequence>MTNAFFAQWQQGLEQFTAPWLQCQQTWLDSLEKLAQLQLSSASFYSELSIEQLHNVSQLRDPENWSALTEQQQHHFGALVERLNADCGQMNETLKACQAAWQQLLSQSPQFSQ</sequence>
<dbReference type="Pfam" id="PF09361">
    <property type="entry name" value="Phasin_2"/>
    <property type="match status" value="1"/>
</dbReference>
<accession>A0ABP9SEJ8</accession>
<evidence type="ECO:0000313" key="2">
    <source>
        <dbReference type="EMBL" id="GAA5194073.1"/>
    </source>
</evidence>
<comment type="caution">
    <text evidence="2">The sequence shown here is derived from an EMBL/GenBank/DDBJ whole genome shotgun (WGS) entry which is preliminary data.</text>
</comment>
<evidence type="ECO:0000259" key="1">
    <source>
        <dbReference type="Pfam" id="PF09361"/>
    </source>
</evidence>
<keyword evidence="3" id="KW-1185">Reference proteome</keyword>
<evidence type="ECO:0000313" key="3">
    <source>
        <dbReference type="Proteomes" id="UP001501600"/>
    </source>
</evidence>
<organism evidence="2 3">
    <name type="scientific">Ferrimonas gelatinilytica</name>
    <dbReference type="NCBI Taxonomy" id="1255257"/>
    <lineage>
        <taxon>Bacteria</taxon>
        <taxon>Pseudomonadati</taxon>
        <taxon>Pseudomonadota</taxon>
        <taxon>Gammaproteobacteria</taxon>
        <taxon>Alteromonadales</taxon>
        <taxon>Ferrimonadaceae</taxon>
        <taxon>Ferrimonas</taxon>
    </lineage>
</organism>
<protein>
    <recommendedName>
        <fullName evidence="1">Phasin domain-containing protein</fullName>
    </recommendedName>
</protein>